<evidence type="ECO:0000313" key="1">
    <source>
        <dbReference type="EMBL" id="CAD7200676.1"/>
    </source>
</evidence>
<dbReference type="AlphaFoldDB" id="A0A7R8VNF0"/>
<proteinExistence type="predicted"/>
<name>A0A7R8VNF0_TIMDO</name>
<organism evidence="1">
    <name type="scientific">Timema douglasi</name>
    <name type="common">Walking stick</name>
    <dbReference type="NCBI Taxonomy" id="61478"/>
    <lineage>
        <taxon>Eukaryota</taxon>
        <taxon>Metazoa</taxon>
        <taxon>Ecdysozoa</taxon>
        <taxon>Arthropoda</taxon>
        <taxon>Hexapoda</taxon>
        <taxon>Insecta</taxon>
        <taxon>Pterygota</taxon>
        <taxon>Neoptera</taxon>
        <taxon>Polyneoptera</taxon>
        <taxon>Phasmatodea</taxon>
        <taxon>Timematodea</taxon>
        <taxon>Timematoidea</taxon>
        <taxon>Timematidae</taxon>
        <taxon>Timema</taxon>
    </lineage>
</organism>
<dbReference type="EMBL" id="OA567683">
    <property type="protein sequence ID" value="CAD7200676.1"/>
    <property type="molecule type" value="Genomic_DNA"/>
</dbReference>
<protein>
    <submittedName>
        <fullName evidence="1">Uncharacterized protein</fullName>
    </submittedName>
</protein>
<gene>
    <name evidence="1" type="ORF">TDIB3V08_LOCUS6889</name>
</gene>
<sequence length="89" mass="9940">MLVSFDAETSRTSTNLVVNQGSFFLPSPSLSTFFHSYQVGHYIRCRVPAHNIAIYCISALKEGLQIRHDNDEDEDVGFTATLDGMTNIQ</sequence>
<reference evidence="1" key="1">
    <citation type="submission" date="2020-11" db="EMBL/GenBank/DDBJ databases">
        <authorList>
            <person name="Tran Van P."/>
        </authorList>
    </citation>
    <scope>NUCLEOTIDE SEQUENCE</scope>
</reference>
<accession>A0A7R8VNF0</accession>